<dbReference type="PANTHER" id="PTHR38052">
    <property type="entry name" value="EXPRESSED PROTEIN"/>
    <property type="match status" value="1"/>
</dbReference>
<dbReference type="Gene3D" id="3.30.70.100">
    <property type="match status" value="1"/>
</dbReference>
<dbReference type="EMBL" id="ANIZ01003357">
    <property type="protein sequence ID" value="ETI34059.1"/>
    <property type="molecule type" value="Genomic_DNA"/>
</dbReference>
<evidence type="ECO:0000313" key="3">
    <source>
        <dbReference type="Proteomes" id="UP000018721"/>
    </source>
</evidence>
<organism evidence="2 3">
    <name type="scientific">Phytophthora nicotianae P1569</name>
    <dbReference type="NCBI Taxonomy" id="1317065"/>
    <lineage>
        <taxon>Eukaryota</taxon>
        <taxon>Sar</taxon>
        <taxon>Stramenopiles</taxon>
        <taxon>Oomycota</taxon>
        <taxon>Peronosporomycetes</taxon>
        <taxon>Peronosporales</taxon>
        <taxon>Peronosporaceae</taxon>
        <taxon>Phytophthora</taxon>
    </lineage>
</organism>
<evidence type="ECO:0000259" key="1">
    <source>
        <dbReference type="PROSITE" id="PS51725"/>
    </source>
</evidence>
<evidence type="ECO:0000313" key="2">
    <source>
        <dbReference type="EMBL" id="ETI34059.1"/>
    </source>
</evidence>
<dbReference type="PANTHER" id="PTHR38052:SF1">
    <property type="entry name" value="ABM DOMAIN-CONTAINING PROTEIN"/>
    <property type="match status" value="1"/>
</dbReference>
<protein>
    <recommendedName>
        <fullName evidence="1">ABM domain-containing protein</fullName>
    </recommendedName>
</protein>
<dbReference type="SUPFAM" id="SSF54909">
    <property type="entry name" value="Dimeric alpha+beta barrel"/>
    <property type="match status" value="1"/>
</dbReference>
<dbReference type="PROSITE" id="PS51725">
    <property type="entry name" value="ABM"/>
    <property type="match status" value="1"/>
</dbReference>
<keyword evidence="3" id="KW-1185">Reference proteome</keyword>
<dbReference type="AlphaFoldDB" id="V9E4P8"/>
<name>V9E4P8_PHYNI</name>
<gene>
    <name evidence="2" type="ORF">F443_19363</name>
</gene>
<dbReference type="HOGENOM" id="CLU_154205_0_0_1"/>
<dbReference type="Proteomes" id="UP000018721">
    <property type="component" value="Unassembled WGS sequence"/>
</dbReference>
<feature type="domain" description="ABM" evidence="1">
    <location>
        <begin position="3"/>
        <end position="94"/>
    </location>
</feature>
<reference evidence="2 3" key="1">
    <citation type="submission" date="2013-11" db="EMBL/GenBank/DDBJ databases">
        <title>The Genome Sequence of Phytophthora parasitica P1569.</title>
        <authorList>
            <consortium name="The Broad Institute Genomics Platform"/>
            <person name="Russ C."/>
            <person name="Tyler B."/>
            <person name="Panabieres F."/>
            <person name="Shan W."/>
            <person name="Tripathy S."/>
            <person name="Grunwald N."/>
            <person name="Machado M."/>
            <person name="Johnson C.S."/>
            <person name="Arredondo F."/>
            <person name="Hong C."/>
            <person name="Coffey M."/>
            <person name="Young S.K."/>
            <person name="Zeng Q."/>
            <person name="Gargeya S."/>
            <person name="Fitzgerald M."/>
            <person name="Abouelleil A."/>
            <person name="Alvarado L."/>
            <person name="Chapman S.B."/>
            <person name="Gainer-Dewar J."/>
            <person name="Goldberg J."/>
            <person name="Griggs A."/>
            <person name="Gujja S."/>
            <person name="Hansen M."/>
            <person name="Howarth C."/>
            <person name="Imamovic A."/>
            <person name="Ireland A."/>
            <person name="Larimer J."/>
            <person name="McCowan C."/>
            <person name="Murphy C."/>
            <person name="Pearson M."/>
            <person name="Poon T.W."/>
            <person name="Priest M."/>
            <person name="Roberts A."/>
            <person name="Saif S."/>
            <person name="Shea T."/>
            <person name="Sykes S."/>
            <person name="Wortman J."/>
            <person name="Nusbaum C."/>
            <person name="Birren B."/>
        </authorList>
    </citation>
    <scope>NUCLEOTIDE SEQUENCE [LARGE SCALE GENOMIC DNA]</scope>
    <source>
        <strain evidence="2 3">P1569</strain>
    </source>
</reference>
<accession>V9E4P8</accession>
<sequence length="100" mass="11387">MAFTIIVSLYAKDGKDVEEQVRTKLAEAAQTISNEDGVLEYYPMQNANDSRKWTIVERYDDESSVAKRREKSNVKAFAESLLALLENGKESLSVHQFKEL</sequence>
<comment type="caution">
    <text evidence="2">The sequence shown here is derived from an EMBL/GenBank/DDBJ whole genome shotgun (WGS) entry which is preliminary data.</text>
</comment>
<dbReference type="eggNOG" id="ENOG502RF0Q">
    <property type="taxonomic scope" value="Eukaryota"/>
</dbReference>
<proteinExistence type="predicted"/>
<dbReference type="InterPro" id="IPR011008">
    <property type="entry name" value="Dimeric_a/b-barrel"/>
</dbReference>
<dbReference type="InterPro" id="IPR007138">
    <property type="entry name" value="ABM_dom"/>
</dbReference>
<dbReference type="Pfam" id="PF03992">
    <property type="entry name" value="ABM"/>
    <property type="match status" value="1"/>
</dbReference>